<dbReference type="InterPro" id="IPR020449">
    <property type="entry name" value="Tscrpt_reg_AraC-type_HTH"/>
</dbReference>
<name>A0A377MLL8_ENTCA</name>
<dbReference type="RefSeq" id="WP_016608166.1">
    <property type="nucleotide sequence ID" value="NZ_BAAAXK010000014.1"/>
</dbReference>
<dbReference type="EMBL" id="QRMZ01000015">
    <property type="protein sequence ID" value="RHK05816.1"/>
    <property type="molecule type" value="Genomic_DNA"/>
</dbReference>
<evidence type="ECO:0000313" key="5">
    <source>
        <dbReference type="EMBL" id="MDT2965868.1"/>
    </source>
</evidence>
<dbReference type="PROSITE" id="PS00041">
    <property type="entry name" value="HTH_ARAC_FAMILY_1"/>
    <property type="match status" value="1"/>
</dbReference>
<organism evidence="6 7">
    <name type="scientific">Enterococcus casseliflavus</name>
    <name type="common">Enterococcus flavescens</name>
    <dbReference type="NCBI Taxonomy" id="37734"/>
    <lineage>
        <taxon>Bacteria</taxon>
        <taxon>Bacillati</taxon>
        <taxon>Bacillota</taxon>
        <taxon>Bacilli</taxon>
        <taxon>Lactobacillales</taxon>
        <taxon>Enterococcaceae</taxon>
        <taxon>Enterococcus</taxon>
    </lineage>
</organism>
<dbReference type="InterPro" id="IPR014710">
    <property type="entry name" value="RmlC-like_jellyroll"/>
</dbReference>
<evidence type="ECO:0000259" key="4">
    <source>
        <dbReference type="PROSITE" id="PS01124"/>
    </source>
</evidence>
<evidence type="ECO:0000256" key="3">
    <source>
        <dbReference type="ARBA" id="ARBA00023163"/>
    </source>
</evidence>
<dbReference type="Gene3D" id="1.10.10.60">
    <property type="entry name" value="Homeodomain-like"/>
    <property type="match status" value="2"/>
</dbReference>
<evidence type="ECO:0000256" key="1">
    <source>
        <dbReference type="ARBA" id="ARBA00023015"/>
    </source>
</evidence>
<dbReference type="PANTHER" id="PTHR43280:SF28">
    <property type="entry name" value="HTH-TYPE TRANSCRIPTIONAL ACTIVATOR RHAS"/>
    <property type="match status" value="1"/>
</dbReference>
<dbReference type="InterPro" id="IPR018062">
    <property type="entry name" value="HTH_AraC-typ_CS"/>
</dbReference>
<dbReference type="PRINTS" id="PR00032">
    <property type="entry name" value="HTHARAC"/>
</dbReference>
<dbReference type="Proteomes" id="UP000286288">
    <property type="component" value="Unassembled WGS sequence"/>
</dbReference>
<dbReference type="AlphaFoldDB" id="A0A377MLL8"/>
<dbReference type="GO" id="GO:0043565">
    <property type="term" value="F:sequence-specific DNA binding"/>
    <property type="evidence" value="ECO:0007669"/>
    <property type="project" value="InterPro"/>
</dbReference>
<keyword evidence="3" id="KW-0804">Transcription</keyword>
<evidence type="ECO:0000313" key="6">
    <source>
        <dbReference type="EMBL" id="RHK05816.1"/>
    </source>
</evidence>
<evidence type="ECO:0000313" key="7">
    <source>
        <dbReference type="Proteomes" id="UP000286288"/>
    </source>
</evidence>
<dbReference type="InterPro" id="IPR018060">
    <property type="entry name" value="HTH_AraC"/>
</dbReference>
<dbReference type="EMBL" id="JARQDV010000013">
    <property type="protein sequence ID" value="MDT2965868.1"/>
    <property type="molecule type" value="Genomic_DNA"/>
</dbReference>
<dbReference type="SMART" id="SM00342">
    <property type="entry name" value="HTH_ARAC"/>
    <property type="match status" value="1"/>
</dbReference>
<reference evidence="5" key="2">
    <citation type="submission" date="2023-03" db="EMBL/GenBank/DDBJ databases">
        <authorList>
            <person name="Shen W."/>
            <person name="Cai J."/>
        </authorList>
    </citation>
    <scope>NUCLEOTIDE SEQUENCE</scope>
    <source>
        <strain evidence="5">K72-2</strain>
    </source>
</reference>
<dbReference type="Gene3D" id="2.60.120.10">
    <property type="entry name" value="Jelly Rolls"/>
    <property type="match status" value="1"/>
</dbReference>
<dbReference type="Pfam" id="PF07883">
    <property type="entry name" value="Cupin_2"/>
    <property type="match status" value="1"/>
</dbReference>
<feature type="domain" description="HTH araC/xylS-type" evidence="4">
    <location>
        <begin position="210"/>
        <end position="308"/>
    </location>
</feature>
<protein>
    <submittedName>
        <fullName evidence="6">AraC family transcriptional regulator</fullName>
    </submittedName>
</protein>
<dbReference type="Proteomes" id="UP001268896">
    <property type="component" value="Unassembled WGS sequence"/>
</dbReference>
<dbReference type="PANTHER" id="PTHR43280">
    <property type="entry name" value="ARAC-FAMILY TRANSCRIPTIONAL REGULATOR"/>
    <property type="match status" value="1"/>
</dbReference>
<dbReference type="SUPFAM" id="SSF51215">
    <property type="entry name" value="Regulatory protein AraC"/>
    <property type="match status" value="1"/>
</dbReference>
<comment type="caution">
    <text evidence="6">The sequence shown here is derived from an EMBL/GenBank/DDBJ whole genome shotgun (WGS) entry which is preliminary data.</text>
</comment>
<keyword evidence="1" id="KW-0805">Transcription regulation</keyword>
<dbReference type="SUPFAM" id="SSF46689">
    <property type="entry name" value="Homeodomain-like"/>
    <property type="match status" value="2"/>
</dbReference>
<dbReference type="PROSITE" id="PS01124">
    <property type="entry name" value="HTH_ARAC_FAMILY_2"/>
    <property type="match status" value="1"/>
</dbReference>
<dbReference type="GO" id="GO:0003700">
    <property type="term" value="F:DNA-binding transcription factor activity"/>
    <property type="evidence" value="ECO:0007669"/>
    <property type="project" value="InterPro"/>
</dbReference>
<dbReference type="Pfam" id="PF12833">
    <property type="entry name" value="HTH_18"/>
    <property type="match status" value="1"/>
</dbReference>
<sequence length="315" mass="37021">MVTQPYIFTPNPSEYDIDTSLKEITEHGDSLFPVSVYLTNHPADQANMIHTHWHRELEILYIFRGKMEIKVEGVSYIAKEGELVFIPANQLHEALNYQQTACTFFAIVFDATFIESRVSDLIQQSYLDPLLHSADQQAIHITSDFVSHMNIQQALTHIIDLFALKEPLYELAIKAELFLFIKYLCQNSQYINRNKKPIDSKSKLNTYKCKKILLFIEENYQRPVTLEEISQYIGYSKEHFCRFFKRNFQMSFFTYLNKFRIKKAEYLLLHTDLKIIEIALETGFDDPNYFTTLFKRETALTPSNYRKRPSNTTSL</sequence>
<dbReference type="InterPro" id="IPR009057">
    <property type="entry name" value="Homeodomain-like_sf"/>
</dbReference>
<dbReference type="InterPro" id="IPR037923">
    <property type="entry name" value="HTH-like"/>
</dbReference>
<accession>A0A377MLL8</accession>
<keyword evidence="2" id="KW-0238">DNA-binding</keyword>
<proteinExistence type="predicted"/>
<dbReference type="InterPro" id="IPR013096">
    <property type="entry name" value="Cupin_2"/>
</dbReference>
<evidence type="ECO:0000256" key="2">
    <source>
        <dbReference type="ARBA" id="ARBA00023125"/>
    </source>
</evidence>
<gene>
    <name evidence="6" type="ORF">DW084_11800</name>
    <name evidence="5" type="ORF">P7I32_14835</name>
</gene>
<reference evidence="6 7" key="1">
    <citation type="submission" date="2018-08" db="EMBL/GenBank/DDBJ databases">
        <title>A genome reference for cultivated species of the human gut microbiota.</title>
        <authorList>
            <person name="Zou Y."/>
            <person name="Xue W."/>
            <person name="Luo G."/>
        </authorList>
    </citation>
    <scope>NUCLEOTIDE SEQUENCE [LARGE SCALE GENOMIC DNA]</scope>
    <source>
        <strain evidence="6 7">AF48-16</strain>
    </source>
</reference>